<dbReference type="InterPro" id="IPR000731">
    <property type="entry name" value="SSD"/>
</dbReference>
<feature type="transmembrane region" description="Helical" evidence="7">
    <location>
        <begin position="213"/>
        <end position="229"/>
    </location>
</feature>
<dbReference type="Pfam" id="PF03176">
    <property type="entry name" value="MMPL"/>
    <property type="match status" value="2"/>
</dbReference>
<accession>A0ABT3X227</accession>
<proteinExistence type="inferred from homology"/>
<dbReference type="RefSeq" id="WP_267149998.1">
    <property type="nucleotide sequence ID" value="NZ_JAPMLT010000001.1"/>
</dbReference>
<feature type="transmembrane region" description="Helical" evidence="7">
    <location>
        <begin position="564"/>
        <end position="588"/>
    </location>
</feature>
<keyword evidence="10" id="KW-1185">Reference proteome</keyword>
<comment type="subcellular location">
    <subcellularLocation>
        <location evidence="1">Cell membrane</location>
        <topology evidence="1">Multi-pass membrane protein</topology>
    </subcellularLocation>
</comment>
<feature type="transmembrane region" description="Helical" evidence="7">
    <location>
        <begin position="646"/>
        <end position="663"/>
    </location>
</feature>
<keyword evidence="6 7" id="KW-0472">Membrane</keyword>
<dbReference type="PROSITE" id="PS50156">
    <property type="entry name" value="SSD"/>
    <property type="match status" value="1"/>
</dbReference>
<evidence type="ECO:0000256" key="2">
    <source>
        <dbReference type="ARBA" id="ARBA00010157"/>
    </source>
</evidence>
<dbReference type="Gene3D" id="1.20.1640.10">
    <property type="entry name" value="Multidrug efflux transporter AcrB transmembrane domain"/>
    <property type="match status" value="2"/>
</dbReference>
<organism evidence="9 10">
    <name type="scientific">Tumebacillus lacus</name>
    <dbReference type="NCBI Taxonomy" id="2995335"/>
    <lineage>
        <taxon>Bacteria</taxon>
        <taxon>Bacillati</taxon>
        <taxon>Bacillota</taxon>
        <taxon>Bacilli</taxon>
        <taxon>Bacillales</taxon>
        <taxon>Alicyclobacillaceae</taxon>
        <taxon>Tumebacillus</taxon>
    </lineage>
</organism>
<dbReference type="Proteomes" id="UP001208017">
    <property type="component" value="Unassembled WGS sequence"/>
</dbReference>
<evidence type="ECO:0000256" key="5">
    <source>
        <dbReference type="ARBA" id="ARBA00022989"/>
    </source>
</evidence>
<name>A0ABT3X227_9BACL</name>
<evidence type="ECO:0000256" key="7">
    <source>
        <dbReference type="SAM" id="Phobius"/>
    </source>
</evidence>
<keyword evidence="4 7" id="KW-0812">Transmembrane</keyword>
<sequence length="724" mass="79242">MMKILHTITDFASSKTGAKVVLVFWLVLAAVLASFAPSSDTFAVNSNRTDLPDGVPSEIARNAMETHFPGDGSVTALVVFHDSQPLTEEELERVKEISRTMTEQKPDGVKQSVPLHAMPPAAWAGLYSEDRTTLMLPVQLEQDLDTHQVHDVVTALSAQLQEAAANKMQVAVTGPAGIASDAIGIFAGADVVLMLATVALILVLLIVLYRSPVLAVVPLVIAGILHQIVDRILGIAGERAWFVVESQALSIMMILLFAVLTDYCLFVFSRYREELRRTESQYEAMRVAMTHVGEPIFFSSGIILVAVLALFGTLFKPYQHFAPVFGVALLVIMLGGLTLIPAAFSLIGRKAFWPFVPKIGEESKGERGFWVAVGRFVTRKPRLIIAVLVVLLGSSSLAVGNIQYSFNLLQSFPEEMESRAGFTVLEQHFPKGTLAPVQVIATSSQALPEGRLGETLAGMEGVASVSSEKEISSDGLAVRVEVVLKDDPYGDDAMRTVEHLREQSRQILSDSGYDPALTTLHVAGQTAVQVDTRSVNDRDTLWVMLSVTFLITFFLIFQSRSLLAPLYMIGTILITYGASLGLSWLIFTGVFGYDAISYRIPVYTFVFLVALGVDYNILLWSRVREEATKQDLVTAIQVAVAKTGKTISSAGLILIATFAVLMTQPLLELFLFGFVVALGVLIDTFLVRGMLMPAIMVLLGRWNWWPKLQHVPTIKRTEEEHLNA</sequence>
<feature type="domain" description="SSD" evidence="8">
    <location>
        <begin position="537"/>
        <end position="697"/>
    </location>
</feature>
<evidence type="ECO:0000313" key="9">
    <source>
        <dbReference type="EMBL" id="MCX7568759.1"/>
    </source>
</evidence>
<dbReference type="PANTHER" id="PTHR33406">
    <property type="entry name" value="MEMBRANE PROTEIN MJ1562-RELATED"/>
    <property type="match status" value="1"/>
</dbReference>
<dbReference type="InterPro" id="IPR050545">
    <property type="entry name" value="Mycobact_MmpL"/>
</dbReference>
<keyword evidence="3" id="KW-1003">Cell membrane</keyword>
<protein>
    <submittedName>
        <fullName evidence="9">MMPL family transporter</fullName>
    </submittedName>
</protein>
<dbReference type="InterPro" id="IPR004869">
    <property type="entry name" value="MMPL_dom"/>
</dbReference>
<comment type="caution">
    <text evidence="9">The sequence shown here is derived from an EMBL/GenBank/DDBJ whole genome shotgun (WGS) entry which is preliminary data.</text>
</comment>
<reference evidence="9 10" key="1">
    <citation type="submission" date="2022-11" db="EMBL/GenBank/DDBJ databases">
        <title>Study of microbial diversity in lake waters.</title>
        <authorList>
            <person name="Zhang J."/>
        </authorList>
    </citation>
    <scope>NUCLEOTIDE SEQUENCE [LARGE SCALE GENOMIC DNA]</scope>
    <source>
        <strain evidence="9 10">DT12</strain>
    </source>
</reference>
<feature type="transmembrane region" description="Helical" evidence="7">
    <location>
        <begin position="249"/>
        <end position="268"/>
    </location>
</feature>
<dbReference type="EMBL" id="JAPMLT010000001">
    <property type="protein sequence ID" value="MCX7568759.1"/>
    <property type="molecule type" value="Genomic_DNA"/>
</dbReference>
<keyword evidence="5 7" id="KW-1133">Transmembrane helix</keyword>
<feature type="transmembrane region" description="Helical" evidence="7">
    <location>
        <begin position="600"/>
        <end position="620"/>
    </location>
</feature>
<feature type="transmembrane region" description="Helical" evidence="7">
    <location>
        <begin position="321"/>
        <end position="344"/>
    </location>
</feature>
<evidence type="ECO:0000259" key="8">
    <source>
        <dbReference type="PROSITE" id="PS50156"/>
    </source>
</evidence>
<feature type="transmembrane region" description="Helical" evidence="7">
    <location>
        <begin position="383"/>
        <end position="406"/>
    </location>
</feature>
<gene>
    <name evidence="9" type="ORF">OS242_02080</name>
</gene>
<feature type="transmembrane region" description="Helical" evidence="7">
    <location>
        <begin position="669"/>
        <end position="691"/>
    </location>
</feature>
<dbReference type="SUPFAM" id="SSF82866">
    <property type="entry name" value="Multidrug efflux transporter AcrB transmembrane domain"/>
    <property type="match status" value="2"/>
</dbReference>
<feature type="transmembrane region" description="Helical" evidence="7">
    <location>
        <begin position="183"/>
        <end position="206"/>
    </location>
</feature>
<evidence type="ECO:0000256" key="1">
    <source>
        <dbReference type="ARBA" id="ARBA00004651"/>
    </source>
</evidence>
<dbReference type="PANTHER" id="PTHR33406:SF6">
    <property type="entry name" value="MEMBRANE PROTEIN YDGH-RELATED"/>
    <property type="match status" value="1"/>
</dbReference>
<evidence type="ECO:0000256" key="4">
    <source>
        <dbReference type="ARBA" id="ARBA00022692"/>
    </source>
</evidence>
<feature type="transmembrane region" description="Helical" evidence="7">
    <location>
        <begin position="295"/>
        <end position="315"/>
    </location>
</feature>
<evidence type="ECO:0000256" key="6">
    <source>
        <dbReference type="ARBA" id="ARBA00023136"/>
    </source>
</evidence>
<feature type="transmembrane region" description="Helical" evidence="7">
    <location>
        <begin position="540"/>
        <end position="557"/>
    </location>
</feature>
<evidence type="ECO:0000313" key="10">
    <source>
        <dbReference type="Proteomes" id="UP001208017"/>
    </source>
</evidence>
<evidence type="ECO:0000256" key="3">
    <source>
        <dbReference type="ARBA" id="ARBA00022475"/>
    </source>
</evidence>
<comment type="similarity">
    <text evidence="2">Belongs to the resistance-nodulation-cell division (RND) (TC 2.A.6) family. MmpL subfamily.</text>
</comment>